<dbReference type="SUPFAM" id="SSF55874">
    <property type="entry name" value="ATPase domain of HSP90 chaperone/DNA topoisomerase II/histidine kinase"/>
    <property type="match status" value="1"/>
</dbReference>
<gene>
    <name evidence="17" type="ORF">VU01_101711</name>
</gene>
<dbReference type="EMBL" id="MTKS01000017">
    <property type="protein sequence ID" value="RWX52367.1"/>
    <property type="molecule type" value="Genomic_DNA"/>
</dbReference>
<dbReference type="InterPro" id="IPR004358">
    <property type="entry name" value="Sig_transdc_His_kin-like_C"/>
</dbReference>
<evidence type="ECO:0000256" key="8">
    <source>
        <dbReference type="ARBA" id="ARBA00022840"/>
    </source>
</evidence>
<evidence type="ECO:0000259" key="15">
    <source>
        <dbReference type="PROSITE" id="PS50109"/>
    </source>
</evidence>
<reference evidence="17 18" key="1">
    <citation type="submission" date="2017-01" db="EMBL/GenBank/DDBJ databases">
        <title>The cable genome- insights into the physiology and evolution of filamentous bacteria capable of sulfide oxidation via long distance electron transfer.</title>
        <authorList>
            <person name="Schreiber L."/>
            <person name="Bjerg J.T."/>
            <person name="Boggild A."/>
            <person name="Van De Vossenberg J."/>
            <person name="Meysman F."/>
            <person name="Nielsen L.P."/>
            <person name="Schramm A."/>
            <person name="Kjeldsen K.U."/>
        </authorList>
    </citation>
    <scope>NUCLEOTIDE SEQUENCE [LARGE SCALE GENOMIC DNA]</scope>
    <source>
        <strain evidence="17">A5</strain>
    </source>
</reference>
<evidence type="ECO:0000256" key="11">
    <source>
        <dbReference type="ARBA" id="ARBA00023306"/>
    </source>
</evidence>
<dbReference type="Pfam" id="PF00512">
    <property type="entry name" value="HisKA"/>
    <property type="match status" value="1"/>
</dbReference>
<dbReference type="GO" id="GO:0005524">
    <property type="term" value="F:ATP binding"/>
    <property type="evidence" value="ECO:0007669"/>
    <property type="project" value="UniProtKB-KW"/>
</dbReference>
<evidence type="ECO:0000313" key="17">
    <source>
        <dbReference type="EMBL" id="RWX52367.1"/>
    </source>
</evidence>
<feature type="domain" description="Response regulatory" evidence="16">
    <location>
        <begin position="562"/>
        <end position="678"/>
    </location>
</feature>
<dbReference type="Pfam" id="PF00497">
    <property type="entry name" value="SBP_bac_3"/>
    <property type="match status" value="1"/>
</dbReference>
<organism evidence="17 18">
    <name type="scientific">Candidatus Electrothrix marina</name>
    <dbReference type="NCBI Taxonomy" id="1859130"/>
    <lineage>
        <taxon>Bacteria</taxon>
        <taxon>Pseudomonadati</taxon>
        <taxon>Thermodesulfobacteriota</taxon>
        <taxon>Desulfobulbia</taxon>
        <taxon>Desulfobulbales</taxon>
        <taxon>Desulfobulbaceae</taxon>
        <taxon>Candidatus Electrothrix</taxon>
    </lineage>
</organism>
<feature type="modified residue" description="4-aspartylphosphate" evidence="12">
    <location>
        <position position="611"/>
    </location>
</feature>
<feature type="domain" description="Histidine kinase" evidence="15">
    <location>
        <begin position="316"/>
        <end position="535"/>
    </location>
</feature>
<sequence length="766" mass="84850">FSIALGSGISAAADNPVRSASELDYPPFAIVLDDGSAGGFSVELMRAALAAMGRKVVFTVGPWGEIKQKLENGHLDALPLVGRSPEREAVFDFTAPYIRLYGAVFVRNDEDAIKTPEDLRGHRVGVMQGDNAEEFMRRKKFTDKLVTTPTFEEAMRKLAAGELDAVVVQRLVGLNLIEKLKLNNLKTAVAPLRELRQDFCFAVTEGDKELLALLNEGLMVIIADGTYDHLRAKWMGILNREERRRTQLLKGVAGAMSILALFLLVLYIYQHRKNHHSLKQRVKERTAELETVNSALQTAKEKAESANKAKSIFLANMSHELRTPLNAILGFSEMLAKDPQTTGDQEKKLAIINRSGEHLLVMINDILDLSKIEAGKTELNSEPFELPELLKEVGEMIRSRAGAKNLLFSLEVAPKIERFVRGDADKLRQILINLLGNAVKFTRRGSVALRARTVIQGEGLRLELEVEDTGPGIPPDDLQSVFRPFFQSGSGRAGKGTGLGLAISRSFAELMSGTLEVQSTVGKGSIFRVRVFLSPDRAETPAVLRKSGPEVIGLAEGQPELRILVVEDNPDNRLLLTALLTRTGFSVREAVNGKEGVAMFETWRPHFIWMDIRMPVMDGYEATRRIRVLPGGNSVPVAALTASVFRHQHDRILAAGCDEVVHKPFRSGELFSVMEKHLDLRYNYKEGQVKNTAEQKSIVTAAMLKDLPAEQRERLKKAAHKLDVAAAEEVIGEILHTHSETADGLQVLIREFRFSRILELLNSATD</sequence>
<keyword evidence="8" id="KW-0067">ATP-binding</keyword>
<dbReference type="Gene3D" id="3.40.190.10">
    <property type="entry name" value="Periplasmic binding protein-like II"/>
    <property type="match status" value="2"/>
</dbReference>
<dbReference type="Gene3D" id="1.10.287.130">
    <property type="match status" value="1"/>
</dbReference>
<dbReference type="PROSITE" id="PS50110">
    <property type="entry name" value="RESPONSE_REGULATORY"/>
    <property type="match status" value="1"/>
</dbReference>
<keyword evidence="9" id="KW-0902">Two-component regulatory system</keyword>
<dbReference type="PROSITE" id="PS50109">
    <property type="entry name" value="HIS_KIN"/>
    <property type="match status" value="1"/>
</dbReference>
<dbReference type="InterPro" id="IPR005467">
    <property type="entry name" value="His_kinase_dom"/>
</dbReference>
<evidence type="ECO:0000256" key="6">
    <source>
        <dbReference type="ARBA" id="ARBA00022741"/>
    </source>
</evidence>
<dbReference type="InterPro" id="IPR036097">
    <property type="entry name" value="HisK_dim/P_sf"/>
</dbReference>
<accession>A0A444JH75</accession>
<evidence type="ECO:0000256" key="3">
    <source>
        <dbReference type="ARBA" id="ARBA00012438"/>
    </source>
</evidence>
<name>A0A444JH75_9BACT</name>
<evidence type="ECO:0000256" key="1">
    <source>
        <dbReference type="ARBA" id="ARBA00000085"/>
    </source>
</evidence>
<dbReference type="FunFam" id="1.10.287.130:FF:000038">
    <property type="entry name" value="Sensory transduction histidine kinase"/>
    <property type="match status" value="1"/>
</dbReference>
<dbReference type="Proteomes" id="UP000288892">
    <property type="component" value="Unassembled WGS sequence"/>
</dbReference>
<dbReference type="FunFam" id="3.30.565.10:FF:000010">
    <property type="entry name" value="Sensor histidine kinase RcsC"/>
    <property type="match status" value="1"/>
</dbReference>
<dbReference type="CDD" id="cd16922">
    <property type="entry name" value="HATPase_EvgS-ArcB-TorS-like"/>
    <property type="match status" value="1"/>
</dbReference>
<proteinExistence type="predicted"/>
<keyword evidence="13" id="KW-0175">Coiled coil</keyword>
<evidence type="ECO:0000256" key="10">
    <source>
        <dbReference type="ARBA" id="ARBA00023136"/>
    </source>
</evidence>
<dbReference type="CDD" id="cd13704">
    <property type="entry name" value="PBP2_HisK"/>
    <property type="match status" value="1"/>
</dbReference>
<keyword evidence="5" id="KW-0808">Transferase</keyword>
<dbReference type="SMART" id="SM00062">
    <property type="entry name" value="PBPb"/>
    <property type="match status" value="1"/>
</dbReference>
<dbReference type="Gene3D" id="3.30.565.10">
    <property type="entry name" value="Histidine kinase-like ATPase, C-terminal domain"/>
    <property type="match status" value="1"/>
</dbReference>
<dbReference type="PRINTS" id="PR00344">
    <property type="entry name" value="BCTRLSENSOR"/>
</dbReference>
<dbReference type="InterPro" id="IPR001789">
    <property type="entry name" value="Sig_transdc_resp-reg_receiver"/>
</dbReference>
<dbReference type="SUPFAM" id="SSF47384">
    <property type="entry name" value="Homodimeric domain of signal transducing histidine kinase"/>
    <property type="match status" value="1"/>
</dbReference>
<evidence type="ECO:0000256" key="12">
    <source>
        <dbReference type="PROSITE-ProRule" id="PRU00169"/>
    </source>
</evidence>
<evidence type="ECO:0000256" key="9">
    <source>
        <dbReference type="ARBA" id="ARBA00023012"/>
    </source>
</evidence>
<comment type="caution">
    <text evidence="17">The sequence shown here is derived from an EMBL/GenBank/DDBJ whole genome shotgun (WGS) entry which is preliminary data.</text>
</comment>
<dbReference type="InterPro" id="IPR001638">
    <property type="entry name" value="Solute-binding_3/MltF_N"/>
</dbReference>
<comment type="catalytic activity">
    <reaction evidence="1">
        <text>ATP + protein L-histidine = ADP + protein N-phospho-L-histidine.</text>
        <dbReference type="EC" id="2.7.13.3"/>
    </reaction>
</comment>
<dbReference type="InterPro" id="IPR003661">
    <property type="entry name" value="HisK_dim/P_dom"/>
</dbReference>
<dbReference type="GO" id="GO:0016020">
    <property type="term" value="C:membrane"/>
    <property type="evidence" value="ECO:0007669"/>
    <property type="project" value="UniProtKB-SubCell"/>
</dbReference>
<dbReference type="GO" id="GO:0000155">
    <property type="term" value="F:phosphorelay sensor kinase activity"/>
    <property type="evidence" value="ECO:0007669"/>
    <property type="project" value="InterPro"/>
</dbReference>
<evidence type="ECO:0000256" key="13">
    <source>
        <dbReference type="SAM" id="Coils"/>
    </source>
</evidence>
<evidence type="ECO:0000259" key="16">
    <source>
        <dbReference type="PROSITE" id="PS50110"/>
    </source>
</evidence>
<dbReference type="InterPro" id="IPR003594">
    <property type="entry name" value="HATPase_dom"/>
</dbReference>
<keyword evidence="10 14" id="KW-0472">Membrane</keyword>
<keyword evidence="14" id="KW-0812">Transmembrane</keyword>
<dbReference type="SUPFAM" id="SSF53850">
    <property type="entry name" value="Periplasmic binding protein-like II"/>
    <property type="match status" value="1"/>
</dbReference>
<keyword evidence="18" id="KW-1185">Reference proteome</keyword>
<feature type="non-terminal residue" evidence="17">
    <location>
        <position position="1"/>
    </location>
</feature>
<keyword evidence="4 12" id="KW-0597">Phosphoprotein</keyword>
<protein>
    <recommendedName>
        <fullName evidence="3">histidine kinase</fullName>
        <ecNumber evidence="3">2.7.13.3</ecNumber>
    </recommendedName>
</protein>
<dbReference type="SMART" id="SM00388">
    <property type="entry name" value="HisKA"/>
    <property type="match status" value="1"/>
</dbReference>
<evidence type="ECO:0000256" key="4">
    <source>
        <dbReference type="ARBA" id="ARBA00022553"/>
    </source>
</evidence>
<evidence type="ECO:0000256" key="2">
    <source>
        <dbReference type="ARBA" id="ARBA00004370"/>
    </source>
</evidence>
<dbReference type="InterPro" id="IPR011006">
    <property type="entry name" value="CheY-like_superfamily"/>
</dbReference>
<dbReference type="EC" id="2.7.13.3" evidence="3"/>
<dbReference type="AlphaFoldDB" id="A0A444JH75"/>
<dbReference type="Pfam" id="PF02518">
    <property type="entry name" value="HATPase_c"/>
    <property type="match status" value="1"/>
</dbReference>
<dbReference type="SUPFAM" id="SSF52172">
    <property type="entry name" value="CheY-like"/>
    <property type="match status" value="1"/>
</dbReference>
<feature type="transmembrane region" description="Helical" evidence="14">
    <location>
        <begin position="248"/>
        <end position="269"/>
    </location>
</feature>
<keyword evidence="14" id="KW-1133">Transmembrane helix</keyword>
<dbReference type="InterPro" id="IPR036890">
    <property type="entry name" value="HATPase_C_sf"/>
</dbReference>
<dbReference type="Gene3D" id="3.40.50.2300">
    <property type="match status" value="1"/>
</dbReference>
<keyword evidence="6" id="KW-0547">Nucleotide-binding</keyword>
<dbReference type="PANTHER" id="PTHR45339:SF1">
    <property type="entry name" value="HYBRID SIGNAL TRANSDUCTION HISTIDINE KINASE J"/>
    <property type="match status" value="1"/>
</dbReference>
<comment type="subcellular location">
    <subcellularLocation>
        <location evidence="2">Membrane</location>
    </subcellularLocation>
</comment>
<dbReference type="PANTHER" id="PTHR45339">
    <property type="entry name" value="HYBRID SIGNAL TRANSDUCTION HISTIDINE KINASE J"/>
    <property type="match status" value="1"/>
</dbReference>
<dbReference type="SMART" id="SM00387">
    <property type="entry name" value="HATPase_c"/>
    <property type="match status" value="1"/>
</dbReference>
<evidence type="ECO:0000256" key="5">
    <source>
        <dbReference type="ARBA" id="ARBA00022679"/>
    </source>
</evidence>
<dbReference type="Pfam" id="PF00072">
    <property type="entry name" value="Response_reg"/>
    <property type="match status" value="1"/>
</dbReference>
<evidence type="ECO:0000256" key="7">
    <source>
        <dbReference type="ARBA" id="ARBA00022777"/>
    </source>
</evidence>
<dbReference type="CDD" id="cd17546">
    <property type="entry name" value="REC_hyHK_CKI1_RcsC-like"/>
    <property type="match status" value="1"/>
</dbReference>
<dbReference type="SMART" id="SM00448">
    <property type="entry name" value="REC"/>
    <property type="match status" value="1"/>
</dbReference>
<evidence type="ECO:0000313" key="18">
    <source>
        <dbReference type="Proteomes" id="UP000288892"/>
    </source>
</evidence>
<dbReference type="CDD" id="cd00082">
    <property type="entry name" value="HisKA"/>
    <property type="match status" value="1"/>
</dbReference>
<keyword evidence="11" id="KW-0131">Cell cycle</keyword>
<feature type="coiled-coil region" evidence="13">
    <location>
        <begin position="282"/>
        <end position="309"/>
    </location>
</feature>
<evidence type="ECO:0000256" key="14">
    <source>
        <dbReference type="SAM" id="Phobius"/>
    </source>
</evidence>
<keyword evidence="7 17" id="KW-0418">Kinase</keyword>